<keyword evidence="2" id="KW-0547">Nucleotide-binding</keyword>
<evidence type="ECO:0000256" key="3">
    <source>
        <dbReference type="ARBA" id="ARBA00022748"/>
    </source>
</evidence>
<dbReference type="GO" id="GO:0017004">
    <property type="term" value="P:cytochrome complex assembly"/>
    <property type="evidence" value="ECO:0007669"/>
    <property type="project" value="UniProtKB-KW"/>
</dbReference>
<evidence type="ECO:0000256" key="6">
    <source>
        <dbReference type="ARBA" id="ARBA00023136"/>
    </source>
</evidence>
<keyword evidence="4 8" id="KW-0067">ATP-binding</keyword>
<dbReference type="SMART" id="SM00382">
    <property type="entry name" value="AAA"/>
    <property type="match status" value="1"/>
</dbReference>
<keyword evidence="9" id="KW-1185">Reference proteome</keyword>
<dbReference type="AlphaFoldDB" id="A0A8J7R0I4"/>
<dbReference type="GO" id="GO:0016887">
    <property type="term" value="F:ATP hydrolysis activity"/>
    <property type="evidence" value="ECO:0007669"/>
    <property type="project" value="InterPro"/>
</dbReference>
<dbReference type="SUPFAM" id="SSF52540">
    <property type="entry name" value="P-loop containing nucleoside triphosphate hydrolases"/>
    <property type="match status" value="1"/>
</dbReference>
<evidence type="ECO:0000256" key="2">
    <source>
        <dbReference type="ARBA" id="ARBA00022741"/>
    </source>
</evidence>
<dbReference type="InterPro" id="IPR003593">
    <property type="entry name" value="AAA+_ATPase"/>
</dbReference>
<dbReference type="GO" id="GO:0005524">
    <property type="term" value="F:ATP binding"/>
    <property type="evidence" value="ECO:0007669"/>
    <property type="project" value="UniProtKB-KW"/>
</dbReference>
<reference evidence="8" key="1">
    <citation type="submission" date="2021-03" db="EMBL/GenBank/DDBJ databases">
        <title>Genome sequencing and assembly of Tianweitania sediminis.</title>
        <authorList>
            <person name="Chhetri G."/>
        </authorList>
    </citation>
    <scope>NUCLEOTIDE SEQUENCE</scope>
    <source>
        <strain evidence="8">Z8</strain>
    </source>
</reference>
<sequence length="202" mass="21590">MRLTAQDLGAERGGERIFSGLHFAIGAGEALLVTGPNGAGKSTLLQVLCGLLPAAEGTILLEGAGEEWPTVAAAAHYLGHGNAMKPAMSVEENLRFWREFNGEPCLEVDEALEEVGLGSLGYLPFSTLSTGQRRRAAIARLLVSWRPIWLLDEPTAGLDARSETRFTALMEAHRADGGLIIAATHWPLHLQDVKELVLGDAA</sequence>
<accession>A0A8J7R0I4</accession>
<dbReference type="InterPro" id="IPR005895">
    <property type="entry name" value="ABC_transptr_haem_export_CcmA"/>
</dbReference>
<evidence type="ECO:0000256" key="5">
    <source>
        <dbReference type="ARBA" id="ARBA00022967"/>
    </source>
</evidence>
<proteinExistence type="predicted"/>
<dbReference type="GO" id="GO:0022857">
    <property type="term" value="F:transmembrane transporter activity"/>
    <property type="evidence" value="ECO:0007669"/>
    <property type="project" value="InterPro"/>
</dbReference>
<evidence type="ECO:0000256" key="1">
    <source>
        <dbReference type="ARBA" id="ARBA00022448"/>
    </source>
</evidence>
<dbReference type="Pfam" id="PF00005">
    <property type="entry name" value="ABC_tran"/>
    <property type="match status" value="1"/>
</dbReference>
<keyword evidence="1" id="KW-0813">Transport</keyword>
<gene>
    <name evidence="8" type="primary">ccmA</name>
    <name evidence="8" type="ORF">J5Y06_03905</name>
</gene>
<keyword evidence="3" id="KW-0201">Cytochrome c-type biogenesis</keyword>
<dbReference type="InterPro" id="IPR027417">
    <property type="entry name" value="P-loop_NTPase"/>
</dbReference>
<keyword evidence="5" id="KW-1278">Translocase</keyword>
<comment type="caution">
    <text evidence="8">The sequence shown here is derived from an EMBL/GenBank/DDBJ whole genome shotgun (WGS) entry which is preliminary data.</text>
</comment>
<evidence type="ECO:0000259" key="7">
    <source>
        <dbReference type="PROSITE" id="PS50893"/>
    </source>
</evidence>
<dbReference type="EMBL" id="JAGIYY010000001">
    <property type="protein sequence ID" value="MBP0437800.1"/>
    <property type="molecule type" value="Genomic_DNA"/>
</dbReference>
<organism evidence="8 9">
    <name type="scientific">Tianweitania sediminis</name>
    <dbReference type="NCBI Taxonomy" id="1502156"/>
    <lineage>
        <taxon>Bacteria</taxon>
        <taxon>Pseudomonadati</taxon>
        <taxon>Pseudomonadota</taxon>
        <taxon>Alphaproteobacteria</taxon>
        <taxon>Hyphomicrobiales</taxon>
        <taxon>Phyllobacteriaceae</taxon>
        <taxon>Tianweitania</taxon>
    </lineage>
</organism>
<keyword evidence="6" id="KW-0472">Membrane</keyword>
<evidence type="ECO:0000313" key="8">
    <source>
        <dbReference type="EMBL" id="MBP0437800.1"/>
    </source>
</evidence>
<dbReference type="RefSeq" id="WP_209333773.1">
    <property type="nucleotide sequence ID" value="NZ_JAGIYY010000001.1"/>
</dbReference>
<dbReference type="PANTHER" id="PTHR43499">
    <property type="entry name" value="ABC TRANSPORTER I FAMILY MEMBER 1"/>
    <property type="match status" value="1"/>
</dbReference>
<evidence type="ECO:0000313" key="9">
    <source>
        <dbReference type="Proteomes" id="UP000666240"/>
    </source>
</evidence>
<dbReference type="PANTHER" id="PTHR43499:SF1">
    <property type="entry name" value="ABC TRANSPORTER I FAMILY MEMBER 1"/>
    <property type="match status" value="1"/>
</dbReference>
<feature type="domain" description="ABC transporter" evidence="7">
    <location>
        <begin position="3"/>
        <end position="201"/>
    </location>
</feature>
<dbReference type="Gene3D" id="3.40.50.300">
    <property type="entry name" value="P-loop containing nucleotide triphosphate hydrolases"/>
    <property type="match status" value="1"/>
</dbReference>
<protein>
    <submittedName>
        <fullName evidence="8">Heme ABC exporter ATP-binding protein CcmA</fullName>
    </submittedName>
</protein>
<dbReference type="InterPro" id="IPR003439">
    <property type="entry name" value="ABC_transporter-like_ATP-bd"/>
</dbReference>
<name>A0A8J7R0I4_9HYPH</name>
<dbReference type="NCBIfam" id="TIGR01189">
    <property type="entry name" value="ccmA"/>
    <property type="match status" value="1"/>
</dbReference>
<dbReference type="Proteomes" id="UP000666240">
    <property type="component" value="Unassembled WGS sequence"/>
</dbReference>
<dbReference type="PROSITE" id="PS50893">
    <property type="entry name" value="ABC_TRANSPORTER_2"/>
    <property type="match status" value="1"/>
</dbReference>
<evidence type="ECO:0000256" key="4">
    <source>
        <dbReference type="ARBA" id="ARBA00022840"/>
    </source>
</evidence>